<feature type="compositionally biased region" description="Polar residues" evidence="2">
    <location>
        <begin position="77"/>
        <end position="92"/>
    </location>
</feature>
<dbReference type="SUPFAM" id="SSF53955">
    <property type="entry name" value="Lysozyme-like"/>
    <property type="match status" value="1"/>
</dbReference>
<feature type="domain" description="Transglycosylase SLT" evidence="3">
    <location>
        <begin position="111"/>
        <end position="398"/>
    </location>
</feature>
<dbReference type="Gene3D" id="1.10.530.10">
    <property type="match status" value="1"/>
</dbReference>
<name>A0A1H3VE12_9GAMM</name>
<dbReference type="PANTHER" id="PTHR30163">
    <property type="entry name" value="MEMBRANE-BOUND LYTIC MUREIN TRANSGLYCOSYLASE B"/>
    <property type="match status" value="1"/>
</dbReference>
<dbReference type="InterPro" id="IPR023346">
    <property type="entry name" value="Lysozyme-like_dom_sf"/>
</dbReference>
<evidence type="ECO:0000256" key="1">
    <source>
        <dbReference type="PIRSR" id="PIRSR611757-1"/>
    </source>
</evidence>
<proteinExistence type="predicted"/>
<protein>
    <submittedName>
        <fullName evidence="4">Membrane-bound lytic murein transglycosylase B</fullName>
    </submittedName>
</protein>
<dbReference type="Gene3D" id="1.10.8.350">
    <property type="entry name" value="Bacterial muramidase"/>
    <property type="match status" value="1"/>
</dbReference>
<dbReference type="GO" id="GO:0008933">
    <property type="term" value="F:peptidoglycan lytic transglycosylase activity"/>
    <property type="evidence" value="ECO:0007669"/>
    <property type="project" value="TreeGrafter"/>
</dbReference>
<dbReference type="PANTHER" id="PTHR30163:SF9">
    <property type="entry name" value="MEMBRANE-BOUND LYTIC MUREIN TRANSGLYCOSYLASE B"/>
    <property type="match status" value="1"/>
</dbReference>
<dbReference type="AlphaFoldDB" id="A0A1H3VE12"/>
<dbReference type="Pfam" id="PF13406">
    <property type="entry name" value="SLT_2"/>
    <property type="match status" value="1"/>
</dbReference>
<dbReference type="CDD" id="cd13399">
    <property type="entry name" value="Slt35-like"/>
    <property type="match status" value="1"/>
</dbReference>
<dbReference type="GO" id="GO:0009253">
    <property type="term" value="P:peptidoglycan catabolic process"/>
    <property type="evidence" value="ECO:0007669"/>
    <property type="project" value="TreeGrafter"/>
</dbReference>
<keyword evidence="5" id="KW-1185">Reference proteome</keyword>
<dbReference type="OrthoDB" id="9772911at2"/>
<evidence type="ECO:0000313" key="4">
    <source>
        <dbReference type="EMBL" id="SDZ73045.1"/>
    </source>
</evidence>
<dbReference type="InterPro" id="IPR043426">
    <property type="entry name" value="MltB-like"/>
</dbReference>
<dbReference type="STRING" id="525918.SAMN05660964_00014"/>
<feature type="active site" evidence="1">
    <location>
        <position position="204"/>
    </location>
</feature>
<accession>A0A1H3VE12</accession>
<dbReference type="NCBIfam" id="TIGR02282">
    <property type="entry name" value="MltB"/>
    <property type="match status" value="1"/>
</dbReference>
<organism evidence="4 5">
    <name type="scientific">Thiothrix caldifontis</name>
    <dbReference type="NCBI Taxonomy" id="525918"/>
    <lineage>
        <taxon>Bacteria</taxon>
        <taxon>Pseudomonadati</taxon>
        <taxon>Pseudomonadota</taxon>
        <taxon>Gammaproteobacteria</taxon>
        <taxon>Thiotrichales</taxon>
        <taxon>Thiotrichaceae</taxon>
        <taxon>Thiothrix</taxon>
    </lineage>
</organism>
<dbReference type="Proteomes" id="UP000199397">
    <property type="component" value="Unassembled WGS sequence"/>
</dbReference>
<evidence type="ECO:0000256" key="2">
    <source>
        <dbReference type="SAM" id="MobiDB-lite"/>
    </source>
</evidence>
<dbReference type="InterPro" id="IPR011757">
    <property type="entry name" value="Lytic_transglycosylase_MltB"/>
</dbReference>
<evidence type="ECO:0000313" key="5">
    <source>
        <dbReference type="Proteomes" id="UP000199397"/>
    </source>
</evidence>
<sequence>MLSSTGLEMEFMKIVHGSVQWNKSLSKLVSVVMMGGVLGGCTAGPQWPWVFNPPVANVPSQQGLPPTVIRQPVGSPSVGSTTAPPSTNTTIPRQPVNYPAGLRGDYASYPALRQFIGKMNSQHGFDIAFLEQTFSGVQRDKEALTKAGAPTEGQVWRAYRPIFLTEERINGGVDFWNRHAALLDAATRQYGVDTEYLVAIIGVETQYGKNTGKHNTLQALTTLGFDFPRRASFYQKELEQFLLLSREEKVRPQIFNGSYAGAMGLGQFISSSYRSYAIDGNRDGKRDLWNPQDAIPSVANYFAKNGWKRGGGVAVPAYVSGAGYASIAEATPKKPSRTLGELAAKGVRPQGAINSAKVSLIKLEGTTDEYWVGGENFYAITRYNPSSKYAMAVHQLAQEIRKRKFGF</sequence>
<feature type="region of interest" description="Disordered" evidence="2">
    <location>
        <begin position="71"/>
        <end position="95"/>
    </location>
</feature>
<gene>
    <name evidence="4" type="ORF">SAMN05660964_00014</name>
</gene>
<evidence type="ECO:0000259" key="3">
    <source>
        <dbReference type="Pfam" id="PF13406"/>
    </source>
</evidence>
<dbReference type="EMBL" id="FNQP01000001">
    <property type="protein sequence ID" value="SDZ73045.1"/>
    <property type="molecule type" value="Genomic_DNA"/>
</dbReference>
<dbReference type="InterPro" id="IPR031304">
    <property type="entry name" value="SLT_2"/>
</dbReference>
<dbReference type="FunFam" id="1.10.8.350:FF:000001">
    <property type="entry name" value="Lytic murein transglycosylase B"/>
    <property type="match status" value="1"/>
</dbReference>
<reference evidence="4 5" key="1">
    <citation type="submission" date="2016-10" db="EMBL/GenBank/DDBJ databases">
        <authorList>
            <person name="de Groot N.N."/>
        </authorList>
    </citation>
    <scope>NUCLEOTIDE SEQUENCE [LARGE SCALE GENOMIC DNA]</scope>
    <source>
        <strain evidence="4 5">DSM 21228</strain>
    </source>
</reference>